<keyword evidence="6 11" id="KW-0067">ATP-binding</keyword>
<keyword evidence="8" id="KW-0472">Membrane</keyword>
<keyword evidence="7" id="KW-1278">Translocase</keyword>
<dbReference type="EMBL" id="VTFZ01000013">
    <property type="protein sequence ID" value="MRX80783.1"/>
    <property type="molecule type" value="Genomic_DNA"/>
</dbReference>
<accession>A0A7K0GAC8</accession>
<dbReference type="InterPro" id="IPR050095">
    <property type="entry name" value="ECF_ABC_transporter_ATP-bd"/>
</dbReference>
<dbReference type="PROSITE" id="PS00211">
    <property type="entry name" value="ABC_TRANSPORTER_1"/>
    <property type="match status" value="2"/>
</dbReference>
<evidence type="ECO:0000256" key="8">
    <source>
        <dbReference type="ARBA" id="ARBA00023136"/>
    </source>
</evidence>
<comment type="caution">
    <text evidence="11">The sequence shown here is derived from an EMBL/GenBank/DDBJ whole genome shotgun (WGS) entry which is preliminary data.</text>
</comment>
<evidence type="ECO:0000313" key="12">
    <source>
        <dbReference type="Proteomes" id="UP000470010"/>
    </source>
</evidence>
<dbReference type="GO" id="GO:0043190">
    <property type="term" value="C:ATP-binding cassette (ABC) transporter complex"/>
    <property type="evidence" value="ECO:0007669"/>
    <property type="project" value="TreeGrafter"/>
</dbReference>
<dbReference type="InterPro" id="IPR027417">
    <property type="entry name" value="P-loop_NTPase"/>
</dbReference>
<name>A0A7K0GAC8_9ACTN</name>
<gene>
    <name evidence="11" type="ORF">GJE22_09325</name>
</gene>
<dbReference type="Gene3D" id="3.40.50.300">
    <property type="entry name" value="P-loop containing nucleotide triphosphate hydrolases"/>
    <property type="match status" value="2"/>
</dbReference>
<dbReference type="AlphaFoldDB" id="A0A7K0GAC8"/>
<dbReference type="InterPro" id="IPR015856">
    <property type="entry name" value="ABC_transpr_CbiO/EcfA_su"/>
</dbReference>
<evidence type="ECO:0000256" key="4">
    <source>
        <dbReference type="ARBA" id="ARBA00022475"/>
    </source>
</evidence>
<evidence type="ECO:0000259" key="10">
    <source>
        <dbReference type="PROSITE" id="PS50893"/>
    </source>
</evidence>
<evidence type="ECO:0000256" key="1">
    <source>
        <dbReference type="ARBA" id="ARBA00004236"/>
    </source>
</evidence>
<feature type="domain" description="ABC transporter" evidence="10">
    <location>
        <begin position="43"/>
        <end position="278"/>
    </location>
</feature>
<feature type="domain" description="ABC transporter" evidence="10">
    <location>
        <begin position="381"/>
        <end position="646"/>
    </location>
</feature>
<dbReference type="Pfam" id="PF00005">
    <property type="entry name" value="ABC_tran"/>
    <property type="match status" value="2"/>
</dbReference>
<keyword evidence="12" id="KW-1185">Reference proteome</keyword>
<proteinExistence type="inferred from homology"/>
<protein>
    <submittedName>
        <fullName evidence="11">ATP-binding cassette domain-containing protein</fullName>
    </submittedName>
</protein>
<dbReference type="GO" id="GO:0042626">
    <property type="term" value="F:ATPase-coupled transmembrane transporter activity"/>
    <property type="evidence" value="ECO:0007669"/>
    <property type="project" value="TreeGrafter"/>
</dbReference>
<dbReference type="GO" id="GO:0016887">
    <property type="term" value="F:ATP hydrolysis activity"/>
    <property type="evidence" value="ECO:0007669"/>
    <property type="project" value="InterPro"/>
</dbReference>
<evidence type="ECO:0000256" key="6">
    <source>
        <dbReference type="ARBA" id="ARBA00022840"/>
    </source>
</evidence>
<comment type="similarity">
    <text evidence="2">Belongs to the ABC transporter superfamily.</text>
</comment>
<dbReference type="PANTHER" id="PTHR43553">
    <property type="entry name" value="HEAVY METAL TRANSPORTER"/>
    <property type="match status" value="1"/>
</dbReference>
<evidence type="ECO:0000256" key="9">
    <source>
        <dbReference type="SAM" id="MobiDB-lite"/>
    </source>
</evidence>
<organism evidence="11 12">
    <name type="scientific">Enorma shizhengliae</name>
    <dbReference type="NCBI Taxonomy" id="2606615"/>
    <lineage>
        <taxon>Bacteria</taxon>
        <taxon>Bacillati</taxon>
        <taxon>Actinomycetota</taxon>
        <taxon>Coriobacteriia</taxon>
        <taxon>Coriobacteriales</taxon>
        <taxon>Coriobacteriaceae</taxon>
        <taxon>Enorma</taxon>
    </lineage>
</organism>
<evidence type="ECO:0000256" key="7">
    <source>
        <dbReference type="ARBA" id="ARBA00022967"/>
    </source>
</evidence>
<dbReference type="PROSITE" id="PS50893">
    <property type="entry name" value="ABC_TRANSPORTER_2"/>
    <property type="match status" value="2"/>
</dbReference>
<evidence type="ECO:0000313" key="11">
    <source>
        <dbReference type="EMBL" id="MRX80783.1"/>
    </source>
</evidence>
<keyword evidence="3" id="KW-0813">Transport</keyword>
<evidence type="ECO:0000256" key="2">
    <source>
        <dbReference type="ARBA" id="ARBA00005417"/>
    </source>
</evidence>
<dbReference type="InterPro" id="IPR017871">
    <property type="entry name" value="ABC_transporter-like_CS"/>
</dbReference>
<comment type="subcellular location">
    <subcellularLocation>
        <location evidence="1">Cell membrane</location>
    </subcellularLocation>
</comment>
<dbReference type="InterPro" id="IPR003439">
    <property type="entry name" value="ABC_transporter-like_ATP-bd"/>
</dbReference>
<dbReference type="GO" id="GO:0005524">
    <property type="term" value="F:ATP binding"/>
    <property type="evidence" value="ECO:0007669"/>
    <property type="project" value="UniProtKB-KW"/>
</dbReference>
<sequence length="693" mass="73422">MVHVACAYDHSLPSLLLRRFIVQTHSSTIIAGSTADPEAAPIIELHNVHFSYAGAGEEALRGVTLSVAAGEHLCVLGSNGSGKSTLAQLINALLAPTDGSARVCGIDAAAQPERALELRRQVAMVFQHPDDQMVTSVVADDVAFGPENLGVPQPRIAARVEEALAAVDMLDYAQADPADLSGGQRQRIAIAGALAMHPRVLVLDEPAAMLDVAGRRAIQRITRDLNERGITIVHITHFMDDALVAGRVAVMDKGRIALEGTPEEVFAQRDAIHSLGLEPPFTLQLAHRLEAVLPELPAASDAEELARAIVHAATANTSTRSGAPRPTMPARSDAHRTAAPAPSGGNSSFGSDFSPENSHFTPEREQEAQAATPSAAQTAAIEFRDVTFSYADEQNARKRLGFLARLRKRRGRHATPHDPCGPLALDSVSFTVPAGSLTALIGHTGSGKSTTVELACALKVPNVGAVRVNGIDTADLSRRSELRSQVGYVAQLPERQLFAQTVFDDVAFGPRNLALSDAEVSDRVNEALALVGLAATPELLGRSPFALSGGQQRAVAIAGVLAMRTPILVLDEPMAGLDPAGQRRMRKLIARLKREGRTILVVTHSMDDVAELADHVVALEHGHLAAVGTPRQVFAQAAKHVPGVPAALAFSQRLEEHGVTLGSNPLTLDELVDCLAKHLGGAFSEEVRHGRPH</sequence>
<reference evidence="12" key="1">
    <citation type="submission" date="2019-08" db="EMBL/GenBank/DDBJ databases">
        <title>Arthrobacter sp. nov., isolated from plateau pika and Tibetan wild ass.</title>
        <authorList>
            <person name="Ge Y."/>
        </authorList>
    </citation>
    <scope>NUCLEOTIDE SEQUENCE [LARGE SCALE GENOMIC DNA]</scope>
    <source>
        <strain evidence="12">HF-1365</strain>
    </source>
</reference>
<evidence type="ECO:0000256" key="3">
    <source>
        <dbReference type="ARBA" id="ARBA00022448"/>
    </source>
</evidence>
<dbReference type="CDD" id="cd03225">
    <property type="entry name" value="ABC_cobalt_CbiO_domain1"/>
    <property type="match status" value="2"/>
</dbReference>
<dbReference type="FunFam" id="3.40.50.300:FF:000224">
    <property type="entry name" value="Energy-coupling factor transporter ATP-binding protein EcfA"/>
    <property type="match status" value="2"/>
</dbReference>
<dbReference type="NCBIfam" id="NF010167">
    <property type="entry name" value="PRK13648.1"/>
    <property type="match status" value="2"/>
</dbReference>
<feature type="compositionally biased region" description="Low complexity" evidence="9">
    <location>
        <begin position="343"/>
        <end position="354"/>
    </location>
</feature>
<dbReference type="PANTHER" id="PTHR43553:SF24">
    <property type="entry name" value="ENERGY-COUPLING FACTOR TRANSPORTER ATP-BINDING PROTEIN ECFA1"/>
    <property type="match status" value="1"/>
</dbReference>
<feature type="region of interest" description="Disordered" evidence="9">
    <location>
        <begin position="316"/>
        <end position="375"/>
    </location>
</feature>
<evidence type="ECO:0000256" key="5">
    <source>
        <dbReference type="ARBA" id="ARBA00022741"/>
    </source>
</evidence>
<keyword evidence="4" id="KW-1003">Cell membrane</keyword>
<dbReference type="SUPFAM" id="SSF52540">
    <property type="entry name" value="P-loop containing nucleoside triphosphate hydrolases"/>
    <property type="match status" value="2"/>
</dbReference>
<keyword evidence="5" id="KW-0547">Nucleotide-binding</keyword>
<dbReference type="SMART" id="SM00382">
    <property type="entry name" value="AAA"/>
    <property type="match status" value="2"/>
</dbReference>
<dbReference type="InterPro" id="IPR003593">
    <property type="entry name" value="AAA+_ATPase"/>
</dbReference>
<dbReference type="Proteomes" id="UP000470010">
    <property type="component" value="Unassembled WGS sequence"/>
</dbReference>